<evidence type="ECO:0000256" key="5">
    <source>
        <dbReference type="SAM" id="Coils"/>
    </source>
</evidence>
<dbReference type="InterPro" id="IPR016661">
    <property type="entry name" value="PFDN4"/>
</dbReference>
<comment type="function">
    <text evidence="3 4">Binds specifically to cytosolic chaperonin (c-CPN) and transfers target proteins to it. Binds to nascent polypeptide chain and promotes folding in an environment in which there are many competing pathways for nonnative proteins.</text>
</comment>
<dbReference type="FunFam" id="1.10.287.370:FF:000005">
    <property type="entry name" value="Prefoldin subunit 4"/>
    <property type="match status" value="1"/>
</dbReference>
<accession>A0A914AZ50</accession>
<name>A0A914AZ50_PATMI</name>
<comment type="similarity">
    <text evidence="1 4">Belongs to the prefoldin subunit beta family.</text>
</comment>
<reference evidence="6" key="1">
    <citation type="submission" date="2022-11" db="UniProtKB">
        <authorList>
            <consortium name="EnsemblMetazoa"/>
        </authorList>
    </citation>
    <scope>IDENTIFICATION</scope>
</reference>
<evidence type="ECO:0000256" key="2">
    <source>
        <dbReference type="ARBA" id="ARBA00023186"/>
    </source>
</evidence>
<organism evidence="6 7">
    <name type="scientific">Patiria miniata</name>
    <name type="common">Bat star</name>
    <name type="synonym">Asterina miniata</name>
    <dbReference type="NCBI Taxonomy" id="46514"/>
    <lineage>
        <taxon>Eukaryota</taxon>
        <taxon>Metazoa</taxon>
        <taxon>Echinodermata</taxon>
        <taxon>Eleutherozoa</taxon>
        <taxon>Asterozoa</taxon>
        <taxon>Asteroidea</taxon>
        <taxon>Valvatacea</taxon>
        <taxon>Valvatida</taxon>
        <taxon>Asterinidae</taxon>
        <taxon>Patiria</taxon>
    </lineage>
</organism>
<dbReference type="GO" id="GO:0051082">
    <property type="term" value="F:unfolded protein binding"/>
    <property type="evidence" value="ECO:0007669"/>
    <property type="project" value="InterPro"/>
</dbReference>
<protein>
    <recommendedName>
        <fullName evidence="4">Prefoldin subunit 4</fullName>
    </recommendedName>
</protein>
<dbReference type="GO" id="GO:0006457">
    <property type="term" value="P:protein folding"/>
    <property type="evidence" value="ECO:0007669"/>
    <property type="project" value="UniProtKB-UniRule"/>
</dbReference>
<proteinExistence type="inferred from homology"/>
<evidence type="ECO:0000313" key="7">
    <source>
        <dbReference type="Proteomes" id="UP000887568"/>
    </source>
</evidence>
<evidence type="ECO:0000256" key="1">
    <source>
        <dbReference type="ARBA" id="ARBA00008045"/>
    </source>
</evidence>
<dbReference type="CDD" id="cd23165">
    <property type="entry name" value="Prefoldin_4"/>
    <property type="match status" value="1"/>
</dbReference>
<evidence type="ECO:0000256" key="3">
    <source>
        <dbReference type="ARBA" id="ARBA00024667"/>
    </source>
</evidence>
<dbReference type="InterPro" id="IPR009053">
    <property type="entry name" value="Prefoldin"/>
</dbReference>
<dbReference type="Proteomes" id="UP000887568">
    <property type="component" value="Unplaced"/>
</dbReference>
<dbReference type="GO" id="GO:0016272">
    <property type="term" value="C:prefoldin complex"/>
    <property type="evidence" value="ECO:0007669"/>
    <property type="project" value="UniProtKB-UniRule"/>
</dbReference>
<dbReference type="OMA" id="NARMDEF"/>
<evidence type="ECO:0000256" key="4">
    <source>
        <dbReference type="PIRNR" id="PIRNR016477"/>
    </source>
</evidence>
<dbReference type="InterPro" id="IPR002777">
    <property type="entry name" value="PFD_beta-like"/>
</dbReference>
<keyword evidence="2 4" id="KW-0143">Chaperone</keyword>
<dbReference type="OrthoDB" id="10250441at2759"/>
<comment type="subunit">
    <text evidence="4">Heterohexamer of two PFD-alpha type and four PFD-beta type subunits.</text>
</comment>
<dbReference type="GeneID" id="119738595"/>
<dbReference type="EnsemblMetazoa" id="XM_038213502.1">
    <property type="protein sequence ID" value="XP_038069430.1"/>
    <property type="gene ID" value="LOC119738595"/>
</dbReference>
<dbReference type="PANTHER" id="PTHR21100:SF9">
    <property type="entry name" value="PREFOLDIN SUBUNIT 4"/>
    <property type="match status" value="1"/>
</dbReference>
<sequence length="138" mass="15275">MAAPVALHNTSSTDLDSVQVTLEDQQKINIFARKTNKLGELQAEIQSKQKDVVNVQDALEELELGDEDSTIPYLIGEVFVSKTVSDAQALMEKAKSEKEEEIAALEKNCESIKETLSELKAQLYAKFGTNINLEMDEA</sequence>
<dbReference type="SUPFAM" id="SSF46579">
    <property type="entry name" value="Prefoldin"/>
    <property type="match status" value="1"/>
</dbReference>
<dbReference type="RefSeq" id="XP_038069430.1">
    <property type="nucleotide sequence ID" value="XM_038213502.1"/>
</dbReference>
<dbReference type="PANTHER" id="PTHR21100">
    <property type="entry name" value="PREFOLDIN SUBUNIT 4"/>
    <property type="match status" value="1"/>
</dbReference>
<dbReference type="Pfam" id="PF01920">
    <property type="entry name" value="Prefoldin_2"/>
    <property type="match status" value="1"/>
</dbReference>
<keyword evidence="5" id="KW-0175">Coiled coil</keyword>
<feature type="coiled-coil region" evidence="5">
    <location>
        <begin position="31"/>
        <end position="122"/>
    </location>
</feature>
<dbReference type="Gene3D" id="1.10.287.370">
    <property type="match status" value="1"/>
</dbReference>
<evidence type="ECO:0000313" key="6">
    <source>
        <dbReference type="EnsemblMetazoa" id="XP_038069430.1"/>
    </source>
</evidence>
<dbReference type="PIRSF" id="PIRSF016477">
    <property type="entry name" value="Prefoldin_subunit_4"/>
    <property type="match status" value="1"/>
</dbReference>
<dbReference type="AlphaFoldDB" id="A0A914AZ50"/>
<keyword evidence="7" id="KW-1185">Reference proteome</keyword>
<dbReference type="GO" id="GO:0005737">
    <property type="term" value="C:cytoplasm"/>
    <property type="evidence" value="ECO:0007669"/>
    <property type="project" value="TreeGrafter"/>
</dbReference>